<evidence type="ECO:0000313" key="3">
    <source>
        <dbReference type="Proteomes" id="UP001174694"/>
    </source>
</evidence>
<dbReference type="EMBL" id="JANBVO010000011">
    <property type="protein sequence ID" value="KAJ9148970.1"/>
    <property type="molecule type" value="Genomic_DNA"/>
</dbReference>
<protein>
    <submittedName>
        <fullName evidence="2">NAD dependent epimerase/dehydratase family protein</fullName>
    </submittedName>
</protein>
<dbReference type="PANTHER" id="PTHR48079">
    <property type="entry name" value="PROTEIN YEEZ"/>
    <property type="match status" value="1"/>
</dbReference>
<reference evidence="2" key="1">
    <citation type="submission" date="2022-07" db="EMBL/GenBank/DDBJ databases">
        <title>Fungi with potential for degradation of polypropylene.</title>
        <authorList>
            <person name="Gostincar C."/>
        </authorList>
    </citation>
    <scope>NUCLEOTIDE SEQUENCE</scope>
    <source>
        <strain evidence="2">EXF-13308</strain>
    </source>
</reference>
<dbReference type="GO" id="GO:0004029">
    <property type="term" value="F:aldehyde dehydrogenase (NAD+) activity"/>
    <property type="evidence" value="ECO:0007669"/>
    <property type="project" value="TreeGrafter"/>
</dbReference>
<dbReference type="CDD" id="cd05262">
    <property type="entry name" value="SDR_a7"/>
    <property type="match status" value="1"/>
</dbReference>
<dbReference type="Gene3D" id="3.40.50.720">
    <property type="entry name" value="NAD(P)-binding Rossmann-like Domain"/>
    <property type="match status" value="1"/>
</dbReference>
<feature type="domain" description="NAD-dependent epimerase/dehydratase" evidence="1">
    <location>
        <begin position="3"/>
        <end position="219"/>
    </location>
</feature>
<dbReference type="GO" id="GO:0005737">
    <property type="term" value="C:cytoplasm"/>
    <property type="evidence" value="ECO:0007669"/>
    <property type="project" value="TreeGrafter"/>
</dbReference>
<dbReference type="InterPro" id="IPR001509">
    <property type="entry name" value="Epimerase_deHydtase"/>
</dbReference>
<dbReference type="InterPro" id="IPR051783">
    <property type="entry name" value="NAD(P)-dependent_oxidoreduct"/>
</dbReference>
<dbReference type="SUPFAM" id="SSF51735">
    <property type="entry name" value="NAD(P)-binding Rossmann-fold domains"/>
    <property type="match status" value="1"/>
</dbReference>
<sequence length="299" mass="31195">MRVFVTGATGFIGQPLVKDLLKAGHSVLGLARSDVSAKTLIGLGADVVRGSIEDLDTLKKAAAASDGVIHLAFIHDFSDYDGSCRKDREAISAIGAALEGSNRPFVIASGTFMLPPGRLGTEDDPADMSNAFTTTRSASEVLVLSLASKGVLPSVVRLPPTNHGDSDPAFIAMIVSVAQKTGVSAYIGEGLNHWPAAHRLDSARVFRLALEKGAAGAVYHAVAEEGVLTKDIAAAIGKGLGIPLVSKSSAEASEHFGFIAIPFAIDNLASSSKTRKQLGWVPEQSGLIEDIESGVYFKK</sequence>
<organism evidence="2 3">
    <name type="scientific">Pleurostoma richardsiae</name>
    <dbReference type="NCBI Taxonomy" id="41990"/>
    <lineage>
        <taxon>Eukaryota</taxon>
        <taxon>Fungi</taxon>
        <taxon>Dikarya</taxon>
        <taxon>Ascomycota</taxon>
        <taxon>Pezizomycotina</taxon>
        <taxon>Sordariomycetes</taxon>
        <taxon>Sordariomycetidae</taxon>
        <taxon>Calosphaeriales</taxon>
        <taxon>Pleurostomataceae</taxon>
        <taxon>Pleurostoma</taxon>
    </lineage>
</organism>
<dbReference type="AlphaFoldDB" id="A0AA38S473"/>
<gene>
    <name evidence="2" type="ORF">NKR23_g4711</name>
</gene>
<evidence type="ECO:0000313" key="2">
    <source>
        <dbReference type="EMBL" id="KAJ9148970.1"/>
    </source>
</evidence>
<dbReference type="InterPro" id="IPR036291">
    <property type="entry name" value="NAD(P)-bd_dom_sf"/>
</dbReference>
<keyword evidence="3" id="KW-1185">Reference proteome</keyword>
<dbReference type="Pfam" id="PF01370">
    <property type="entry name" value="Epimerase"/>
    <property type="match status" value="1"/>
</dbReference>
<dbReference type="Proteomes" id="UP001174694">
    <property type="component" value="Unassembled WGS sequence"/>
</dbReference>
<comment type="caution">
    <text evidence="2">The sequence shown here is derived from an EMBL/GenBank/DDBJ whole genome shotgun (WGS) entry which is preliminary data.</text>
</comment>
<dbReference type="PANTHER" id="PTHR48079:SF9">
    <property type="entry name" value="PUTATIVE-RELATED"/>
    <property type="match status" value="1"/>
</dbReference>
<name>A0AA38S473_9PEZI</name>
<proteinExistence type="predicted"/>
<accession>A0AA38S473</accession>
<evidence type="ECO:0000259" key="1">
    <source>
        <dbReference type="Pfam" id="PF01370"/>
    </source>
</evidence>